<accession>A0ABM9YXH4</accession>
<proteinExistence type="predicted"/>
<evidence type="ECO:0000313" key="2">
    <source>
        <dbReference type="Proteomes" id="UP000003515"/>
    </source>
</evidence>
<dbReference type="EMBL" id="ACZV01000005">
    <property type="protein sequence ID" value="EEX92112.1"/>
    <property type="molecule type" value="Genomic_DNA"/>
</dbReference>
<name>A0ABM9YXH4_VIBOR</name>
<protein>
    <recommendedName>
        <fullName evidence="3">Secreted protein</fullName>
    </recommendedName>
</protein>
<organism evidence="1 2">
    <name type="scientific">Vibrio orientalis CIP 102891 = ATCC 33934</name>
    <dbReference type="NCBI Taxonomy" id="675816"/>
    <lineage>
        <taxon>Bacteria</taxon>
        <taxon>Pseudomonadati</taxon>
        <taxon>Pseudomonadota</taxon>
        <taxon>Gammaproteobacteria</taxon>
        <taxon>Vibrionales</taxon>
        <taxon>Vibrionaceae</taxon>
        <taxon>Vibrio</taxon>
        <taxon>Vibrio oreintalis group</taxon>
    </lineage>
</organism>
<keyword evidence="2" id="KW-1185">Reference proteome</keyword>
<gene>
    <name evidence="1" type="ORF">VIA_002756</name>
</gene>
<dbReference type="Proteomes" id="UP000003515">
    <property type="component" value="Unassembled WGS sequence"/>
</dbReference>
<evidence type="ECO:0000313" key="1">
    <source>
        <dbReference type="EMBL" id="EEX92112.1"/>
    </source>
</evidence>
<evidence type="ECO:0008006" key="3">
    <source>
        <dbReference type="Google" id="ProtNLM"/>
    </source>
</evidence>
<comment type="caution">
    <text evidence="1">The sequence shown here is derived from an EMBL/GenBank/DDBJ whole genome shotgun (WGS) entry which is preliminary data.</text>
</comment>
<reference evidence="1 2" key="1">
    <citation type="submission" date="2009-10" db="EMBL/GenBank/DDBJ databases">
        <authorList>
            <consortium name="Los Alamos National Laboratory (LANL)"/>
            <consortium name="National Microbial Pathogen Data Resource (NMPDR)"/>
            <person name="Munk A.C."/>
            <person name="Chertkov O."/>
            <person name="Tapia R."/>
            <person name="Green L."/>
            <person name="Rogers Y."/>
            <person name="Detter J.C."/>
            <person name="Bruce D."/>
            <person name="Brettin T.S."/>
            <person name="Colwell R.R."/>
            <person name="Huq A."/>
            <person name="Grim C.J."/>
            <person name="Hasan N.A."/>
            <person name="Bartels D."/>
            <person name="Vonstein V."/>
        </authorList>
    </citation>
    <scope>NUCLEOTIDE SEQUENCE [LARGE SCALE GENOMIC DNA]</scope>
    <source>
        <strain evidence="1 2">CIP 102891</strain>
    </source>
</reference>
<sequence>MGWSFLAAKLVLTLWFSSENWSEIAVLSQLNHVFVVKHNKQFNSDSQRLALSLQVEFSVYGAVV</sequence>